<evidence type="ECO:0000256" key="1">
    <source>
        <dbReference type="SAM" id="SignalP"/>
    </source>
</evidence>
<evidence type="ECO:0000313" key="3">
    <source>
        <dbReference type="Proteomes" id="UP000624244"/>
    </source>
</evidence>
<dbReference type="AlphaFoldDB" id="A0A8H6DUF5"/>
<protein>
    <submittedName>
        <fullName evidence="2">Uncharacterized protein</fullName>
    </submittedName>
</protein>
<reference evidence="2" key="1">
    <citation type="submission" date="2019-11" db="EMBL/GenBank/DDBJ databases">
        <title>Bipolaris sorokiniana Genome sequencing.</title>
        <authorList>
            <person name="Wang H."/>
        </authorList>
    </citation>
    <scope>NUCLEOTIDE SEQUENCE</scope>
</reference>
<feature type="chain" id="PRO_5034705089" evidence="1">
    <location>
        <begin position="24"/>
        <end position="107"/>
    </location>
</feature>
<sequence>MKLSTSVLSITGLLAAHAAPAVAGKYEQAVSFATFSTTGCNGGQTDNLVSDGVCRSLPGKGLRLWWKQPGCEIRVFTGNNCDGDAANLGIIDRCWDVSFRYSYQVYC</sequence>
<name>A0A8H6DUF5_COCSA</name>
<proteinExistence type="predicted"/>
<evidence type="ECO:0000313" key="2">
    <source>
        <dbReference type="EMBL" id="KAF5846855.1"/>
    </source>
</evidence>
<dbReference type="EMBL" id="WNKQ01000015">
    <property type="protein sequence ID" value="KAF5846855.1"/>
    <property type="molecule type" value="Genomic_DNA"/>
</dbReference>
<accession>A0A8H6DUF5</accession>
<organism evidence="2 3">
    <name type="scientific">Cochliobolus sativus</name>
    <name type="common">Common root rot and spot blotch fungus</name>
    <name type="synonym">Bipolaris sorokiniana</name>
    <dbReference type="NCBI Taxonomy" id="45130"/>
    <lineage>
        <taxon>Eukaryota</taxon>
        <taxon>Fungi</taxon>
        <taxon>Dikarya</taxon>
        <taxon>Ascomycota</taxon>
        <taxon>Pezizomycotina</taxon>
        <taxon>Dothideomycetes</taxon>
        <taxon>Pleosporomycetidae</taxon>
        <taxon>Pleosporales</taxon>
        <taxon>Pleosporineae</taxon>
        <taxon>Pleosporaceae</taxon>
        <taxon>Bipolaris</taxon>
    </lineage>
</organism>
<dbReference type="Proteomes" id="UP000624244">
    <property type="component" value="Unassembled WGS sequence"/>
</dbReference>
<gene>
    <name evidence="2" type="ORF">GGP41_004904</name>
</gene>
<feature type="signal peptide" evidence="1">
    <location>
        <begin position="1"/>
        <end position="23"/>
    </location>
</feature>
<keyword evidence="1" id="KW-0732">Signal</keyword>
<comment type="caution">
    <text evidence="2">The sequence shown here is derived from an EMBL/GenBank/DDBJ whole genome shotgun (WGS) entry which is preliminary data.</text>
</comment>